<dbReference type="SUPFAM" id="SSF52172">
    <property type="entry name" value="CheY-like"/>
    <property type="match status" value="1"/>
</dbReference>
<dbReference type="GeneID" id="9131247"/>
<gene>
    <name evidence="3" type="ordered locus">Metin_0247</name>
</gene>
<dbReference type="InterPro" id="IPR001789">
    <property type="entry name" value="Sig_transdc_resp-reg_receiver"/>
</dbReference>
<keyword evidence="1" id="KW-0597">Phosphoprotein</keyword>
<evidence type="ECO:0000313" key="3">
    <source>
        <dbReference type="EMBL" id="ADG12917.1"/>
    </source>
</evidence>
<dbReference type="InterPro" id="IPR011006">
    <property type="entry name" value="CheY-like_superfamily"/>
</dbReference>
<dbReference type="KEGG" id="mif:Metin_0247"/>
<dbReference type="PANTHER" id="PTHR43228">
    <property type="entry name" value="TWO-COMPONENT RESPONSE REGULATOR"/>
    <property type="match status" value="1"/>
</dbReference>
<feature type="domain" description="Response regulatory" evidence="2">
    <location>
        <begin position="6"/>
        <end position="122"/>
    </location>
</feature>
<reference evidence="3" key="1">
    <citation type="submission" date="2010-04" db="EMBL/GenBank/DDBJ databases">
        <title>Complete sequence of Methanocaldococcus infernus ME.</title>
        <authorList>
            <consortium name="US DOE Joint Genome Institute"/>
            <person name="Lucas S."/>
            <person name="Copeland A."/>
            <person name="Lapidus A."/>
            <person name="Cheng J.-F."/>
            <person name="Bruce D."/>
            <person name="Goodwin L."/>
            <person name="Pitluck S."/>
            <person name="Munk A.C."/>
            <person name="Detter J.C."/>
            <person name="Han C."/>
            <person name="Tapia R."/>
            <person name="Land M."/>
            <person name="Hauser L."/>
            <person name="Kyrpides N."/>
            <person name="Mikhailova N."/>
            <person name="Sieprawska-Lupa M."/>
            <person name="Whitman W.B."/>
            <person name="Woyke T."/>
        </authorList>
    </citation>
    <scope>NUCLEOTIDE SEQUENCE [LARGE SCALE GENOMIC DNA]</scope>
    <source>
        <strain evidence="3">ME</strain>
    </source>
</reference>
<dbReference type="GO" id="GO:0000160">
    <property type="term" value="P:phosphorelay signal transduction system"/>
    <property type="evidence" value="ECO:0007669"/>
    <property type="project" value="InterPro"/>
</dbReference>
<dbReference type="RefSeq" id="WP_013099663.1">
    <property type="nucleotide sequence ID" value="NC_014122.1"/>
</dbReference>
<dbReference type="SMART" id="SM00448">
    <property type="entry name" value="REC"/>
    <property type="match status" value="1"/>
</dbReference>
<dbReference type="eggNOG" id="arCOG02382">
    <property type="taxonomic scope" value="Archaea"/>
</dbReference>
<feature type="modified residue" description="4-aspartylphosphate" evidence="1">
    <location>
        <position position="57"/>
    </location>
</feature>
<dbReference type="PANTHER" id="PTHR43228:SF1">
    <property type="entry name" value="TWO-COMPONENT RESPONSE REGULATOR ARR22"/>
    <property type="match status" value="1"/>
</dbReference>
<dbReference type="PROSITE" id="PS50110">
    <property type="entry name" value="RESPONSE_REGULATORY"/>
    <property type="match status" value="1"/>
</dbReference>
<dbReference type="CDD" id="cd17542">
    <property type="entry name" value="REC_CheY"/>
    <property type="match status" value="1"/>
</dbReference>
<dbReference type="AlphaFoldDB" id="D5VQR4"/>
<keyword evidence="4" id="KW-1185">Reference proteome</keyword>
<accession>D5VQR4</accession>
<dbReference type="HOGENOM" id="CLU_000445_69_15_2"/>
<dbReference type="Proteomes" id="UP000002061">
    <property type="component" value="Chromosome"/>
</dbReference>
<dbReference type="EMBL" id="CP002009">
    <property type="protein sequence ID" value="ADG12917.1"/>
    <property type="molecule type" value="Genomic_DNA"/>
</dbReference>
<sequence>MAKIVKTLVVDDSAFMRNILKKILTSTGKFVVVGEASNGKEAIEKAKELQPDLITMDIVMPEMDGITATREIKKILPNVKIVMCTSIDQEKKVIEALEAGADGYIVKPFQAQKVIEELNKLFPDE</sequence>
<organism evidence="3 4">
    <name type="scientific">Methanocaldococcus infernus (strain DSM 11812 / JCM 15783 / ME)</name>
    <dbReference type="NCBI Taxonomy" id="573063"/>
    <lineage>
        <taxon>Archaea</taxon>
        <taxon>Methanobacteriati</taxon>
        <taxon>Methanobacteriota</taxon>
        <taxon>Methanomada group</taxon>
        <taxon>Methanococci</taxon>
        <taxon>Methanococcales</taxon>
        <taxon>Methanocaldococcaceae</taxon>
        <taxon>Methanocaldococcus</taxon>
    </lineage>
</organism>
<name>D5VQR4_METIM</name>
<dbReference type="Gene3D" id="3.40.50.2300">
    <property type="match status" value="1"/>
</dbReference>
<protein>
    <submittedName>
        <fullName evidence="3">Response regulator receiver protein</fullName>
    </submittedName>
</protein>
<evidence type="ECO:0000259" key="2">
    <source>
        <dbReference type="PROSITE" id="PS50110"/>
    </source>
</evidence>
<evidence type="ECO:0000313" key="4">
    <source>
        <dbReference type="Proteomes" id="UP000002061"/>
    </source>
</evidence>
<proteinExistence type="predicted"/>
<dbReference type="InterPro" id="IPR052048">
    <property type="entry name" value="ST_Response_Regulator"/>
</dbReference>
<dbReference type="Pfam" id="PF00072">
    <property type="entry name" value="Response_reg"/>
    <property type="match status" value="1"/>
</dbReference>
<dbReference type="STRING" id="573063.Metin_0247"/>
<evidence type="ECO:0000256" key="1">
    <source>
        <dbReference type="PROSITE-ProRule" id="PRU00169"/>
    </source>
</evidence>
<dbReference type="OrthoDB" id="2830at2157"/>